<evidence type="ECO:0000313" key="9">
    <source>
        <dbReference type="EMBL" id="SHH54026.1"/>
    </source>
</evidence>
<dbReference type="PROSITE" id="PS50110">
    <property type="entry name" value="RESPONSE_REGULATORY"/>
    <property type="match status" value="1"/>
</dbReference>
<dbReference type="InterPro" id="IPR011006">
    <property type="entry name" value="CheY-like_superfamily"/>
</dbReference>
<keyword evidence="2" id="KW-0805">Transcription regulation</keyword>
<dbReference type="Gene3D" id="3.40.50.2300">
    <property type="match status" value="1"/>
</dbReference>
<evidence type="ECO:0000256" key="5">
    <source>
        <dbReference type="ARBA" id="ARBA00024867"/>
    </source>
</evidence>
<gene>
    <name evidence="9" type="ORF">SAMN02745823_00225</name>
</gene>
<dbReference type="SMART" id="SM00342">
    <property type="entry name" value="HTH_ARAC"/>
    <property type="match status" value="1"/>
</dbReference>
<dbReference type="PROSITE" id="PS01124">
    <property type="entry name" value="HTH_ARAC_FAMILY_2"/>
    <property type="match status" value="1"/>
</dbReference>
<keyword evidence="3" id="KW-0238">DNA-binding</keyword>
<sequence length="363" mass="40964">MLSAMIVDDTEFTRNELRDLDIWGEKSGFSISAEACNGRDALRALQKQPVDLVITDIRMPVVDGISLTKTLLDEKLCKCVILMSQFSDFEYARKGIQSGAFEYLLKPIERDALLATLQKASAYISERNNELQKINYVDQVLKTQDHYPYEQFKILVKSIKEDGDSAAVAADIFEVIWLKTDSDLMKSIYYLNRVLQDVAKAVCAEFPWAKKLARPTAAGSINFSSIRGSGDLKAAFIGHIRAIKAFILKYELRGGDNGIIKTVCRYVLENIDAPMSLGFLSRKLFVSSSYLSFLFKKKTGINLIEYITTVKLERSKVLLEEGVLKNYEIADMAGFSMEYYSKLFKKTYAVSPNQYRKIAAGKI</sequence>
<feature type="modified residue" description="4-aspartylphosphate" evidence="6">
    <location>
        <position position="56"/>
    </location>
</feature>
<keyword evidence="4" id="KW-0804">Transcription</keyword>
<evidence type="ECO:0000256" key="1">
    <source>
        <dbReference type="ARBA" id="ARBA00018672"/>
    </source>
</evidence>
<dbReference type="PANTHER" id="PTHR43280">
    <property type="entry name" value="ARAC-FAMILY TRANSCRIPTIONAL REGULATOR"/>
    <property type="match status" value="1"/>
</dbReference>
<organism evidence="9 10">
    <name type="scientific">Sporobacter termitidis DSM 10068</name>
    <dbReference type="NCBI Taxonomy" id="1123282"/>
    <lineage>
        <taxon>Bacteria</taxon>
        <taxon>Bacillati</taxon>
        <taxon>Bacillota</taxon>
        <taxon>Clostridia</taxon>
        <taxon>Eubacteriales</taxon>
        <taxon>Oscillospiraceae</taxon>
        <taxon>Sporobacter</taxon>
    </lineage>
</organism>
<evidence type="ECO:0000259" key="7">
    <source>
        <dbReference type="PROSITE" id="PS01124"/>
    </source>
</evidence>
<dbReference type="OrthoDB" id="2990361at2"/>
<dbReference type="CDD" id="cd17536">
    <property type="entry name" value="REC_YesN-like"/>
    <property type="match status" value="1"/>
</dbReference>
<evidence type="ECO:0000313" key="10">
    <source>
        <dbReference type="Proteomes" id="UP000183995"/>
    </source>
</evidence>
<protein>
    <recommendedName>
        <fullName evidence="1">Stage 0 sporulation protein A homolog</fullName>
    </recommendedName>
</protein>
<keyword evidence="6" id="KW-0597">Phosphoprotein</keyword>
<dbReference type="InterPro" id="IPR018060">
    <property type="entry name" value="HTH_AraC"/>
</dbReference>
<evidence type="ECO:0000256" key="4">
    <source>
        <dbReference type="ARBA" id="ARBA00023163"/>
    </source>
</evidence>
<comment type="function">
    <text evidence="5">May play the central regulatory role in sporulation. It may be an element of the effector pathway responsible for the activation of sporulation genes in response to nutritional stress. Spo0A may act in concert with spo0H (a sigma factor) to control the expression of some genes that are critical to the sporulation process.</text>
</comment>
<evidence type="ECO:0000256" key="2">
    <source>
        <dbReference type="ARBA" id="ARBA00023015"/>
    </source>
</evidence>
<keyword evidence="10" id="KW-1185">Reference proteome</keyword>
<feature type="domain" description="Response regulatory" evidence="8">
    <location>
        <begin position="3"/>
        <end position="121"/>
    </location>
</feature>
<dbReference type="Pfam" id="PF00072">
    <property type="entry name" value="Response_reg"/>
    <property type="match status" value="1"/>
</dbReference>
<dbReference type="InterPro" id="IPR001789">
    <property type="entry name" value="Sig_transdc_resp-reg_receiver"/>
</dbReference>
<evidence type="ECO:0000256" key="6">
    <source>
        <dbReference type="PROSITE-ProRule" id="PRU00169"/>
    </source>
</evidence>
<feature type="domain" description="HTH araC/xylS-type" evidence="7">
    <location>
        <begin position="261"/>
        <end position="358"/>
    </location>
</feature>
<dbReference type="Proteomes" id="UP000183995">
    <property type="component" value="Unassembled WGS sequence"/>
</dbReference>
<dbReference type="SUPFAM" id="SSF46689">
    <property type="entry name" value="Homeodomain-like"/>
    <property type="match status" value="2"/>
</dbReference>
<name>A0A1M5TTW6_9FIRM</name>
<dbReference type="PANTHER" id="PTHR43280:SF10">
    <property type="entry name" value="REGULATORY PROTEIN POCR"/>
    <property type="match status" value="1"/>
</dbReference>
<evidence type="ECO:0000256" key="3">
    <source>
        <dbReference type="ARBA" id="ARBA00023125"/>
    </source>
</evidence>
<dbReference type="STRING" id="1123282.SAMN02745823_00225"/>
<dbReference type="GO" id="GO:0000160">
    <property type="term" value="P:phosphorelay signal transduction system"/>
    <property type="evidence" value="ECO:0007669"/>
    <property type="project" value="InterPro"/>
</dbReference>
<dbReference type="SUPFAM" id="SSF52172">
    <property type="entry name" value="CheY-like"/>
    <property type="match status" value="1"/>
</dbReference>
<evidence type="ECO:0000259" key="8">
    <source>
        <dbReference type="PROSITE" id="PS50110"/>
    </source>
</evidence>
<dbReference type="GO" id="GO:0003700">
    <property type="term" value="F:DNA-binding transcription factor activity"/>
    <property type="evidence" value="ECO:0007669"/>
    <property type="project" value="InterPro"/>
</dbReference>
<dbReference type="InterPro" id="IPR009057">
    <property type="entry name" value="Homeodomain-like_sf"/>
</dbReference>
<dbReference type="SMART" id="SM00448">
    <property type="entry name" value="REC"/>
    <property type="match status" value="1"/>
</dbReference>
<dbReference type="Gene3D" id="1.10.10.60">
    <property type="entry name" value="Homeodomain-like"/>
    <property type="match status" value="2"/>
</dbReference>
<accession>A0A1M5TTW6</accession>
<dbReference type="AlphaFoldDB" id="A0A1M5TTW6"/>
<dbReference type="RefSeq" id="WP_073075799.1">
    <property type="nucleotide sequence ID" value="NZ_FQXV01000001.1"/>
</dbReference>
<dbReference type="Pfam" id="PF12833">
    <property type="entry name" value="HTH_18"/>
    <property type="match status" value="1"/>
</dbReference>
<dbReference type="EMBL" id="FQXV01000001">
    <property type="protein sequence ID" value="SHH54026.1"/>
    <property type="molecule type" value="Genomic_DNA"/>
</dbReference>
<dbReference type="GO" id="GO:0043565">
    <property type="term" value="F:sequence-specific DNA binding"/>
    <property type="evidence" value="ECO:0007669"/>
    <property type="project" value="InterPro"/>
</dbReference>
<proteinExistence type="predicted"/>
<reference evidence="9 10" key="1">
    <citation type="submission" date="2016-11" db="EMBL/GenBank/DDBJ databases">
        <authorList>
            <person name="Jaros S."/>
            <person name="Januszkiewicz K."/>
            <person name="Wedrychowicz H."/>
        </authorList>
    </citation>
    <scope>NUCLEOTIDE SEQUENCE [LARGE SCALE GENOMIC DNA]</scope>
    <source>
        <strain evidence="9 10">DSM 10068</strain>
    </source>
</reference>